<feature type="domain" description="Ig-like" evidence="16">
    <location>
        <begin position="842"/>
        <end position="937"/>
    </location>
</feature>
<accession>A0A8T0DHC2</accession>
<feature type="domain" description="Ig-like" evidence="16">
    <location>
        <begin position="527"/>
        <end position="623"/>
    </location>
</feature>
<dbReference type="InterPro" id="IPR013783">
    <property type="entry name" value="Ig-like_fold"/>
</dbReference>
<evidence type="ECO:0000256" key="10">
    <source>
        <dbReference type="PROSITE-ProRule" id="PRU00124"/>
    </source>
</evidence>
<dbReference type="GO" id="GO:0030154">
    <property type="term" value="P:cell differentiation"/>
    <property type="evidence" value="ECO:0007669"/>
    <property type="project" value="UniProtKB-ARBA"/>
</dbReference>
<feature type="domain" description="TNFR-Cys" evidence="15">
    <location>
        <begin position="1232"/>
        <end position="1278"/>
    </location>
</feature>
<feature type="domain" description="Ig-like" evidence="16">
    <location>
        <begin position="2487"/>
        <end position="2599"/>
    </location>
</feature>
<evidence type="ECO:0000313" key="19">
    <source>
        <dbReference type="Proteomes" id="UP000699462"/>
    </source>
</evidence>
<dbReference type="SUPFAM" id="SSF57424">
    <property type="entry name" value="LDL receptor-like module"/>
    <property type="match status" value="2"/>
</dbReference>
<evidence type="ECO:0000313" key="18">
    <source>
        <dbReference type="EMBL" id="KAF8566338.1"/>
    </source>
</evidence>
<keyword evidence="7" id="KW-0424">Laminin EGF-like domain</keyword>
<evidence type="ECO:0000256" key="2">
    <source>
        <dbReference type="ARBA" id="ARBA00022729"/>
    </source>
</evidence>
<feature type="domain" description="EGF-like" evidence="14">
    <location>
        <begin position="1308"/>
        <end position="1347"/>
    </location>
</feature>
<dbReference type="GO" id="GO:0005911">
    <property type="term" value="C:cell-cell junction"/>
    <property type="evidence" value="ECO:0007669"/>
    <property type="project" value="TreeGrafter"/>
</dbReference>
<dbReference type="Gene3D" id="4.10.400.10">
    <property type="entry name" value="Low-density Lipoprotein Receptor"/>
    <property type="match status" value="3"/>
</dbReference>
<dbReference type="Pfam" id="PF00052">
    <property type="entry name" value="Laminin_B"/>
    <property type="match status" value="1"/>
</dbReference>
<dbReference type="PROSITE" id="PS00022">
    <property type="entry name" value="EGF_1"/>
    <property type="match status" value="1"/>
</dbReference>
<dbReference type="PROSITE" id="PS50068">
    <property type="entry name" value="LDLRA_2"/>
    <property type="match status" value="2"/>
</dbReference>
<feature type="domain" description="Ig-like" evidence="16">
    <location>
        <begin position="149"/>
        <end position="226"/>
    </location>
</feature>
<dbReference type="InterPro" id="IPR000034">
    <property type="entry name" value="Laminin_IV"/>
</dbReference>
<protein>
    <recommendedName>
        <fullName evidence="20">Basement membrane-specific heparan sulfate proteoglycan core protein</fullName>
    </recommendedName>
</protein>
<dbReference type="PROSITE" id="PS50050">
    <property type="entry name" value="TNFR_NGFR_2"/>
    <property type="match status" value="1"/>
</dbReference>
<dbReference type="GO" id="GO:0005886">
    <property type="term" value="C:plasma membrane"/>
    <property type="evidence" value="ECO:0007669"/>
    <property type="project" value="TreeGrafter"/>
</dbReference>
<dbReference type="PROSITE" id="PS51115">
    <property type="entry name" value="LAMININ_IVA"/>
    <property type="match status" value="1"/>
</dbReference>
<feature type="disulfide bond" evidence="10">
    <location>
        <begin position="779"/>
        <end position="794"/>
    </location>
</feature>
<dbReference type="EMBL" id="JTDF01005254">
    <property type="protein sequence ID" value="KAF8566338.1"/>
    <property type="molecule type" value="Genomic_DNA"/>
</dbReference>
<evidence type="ECO:0000256" key="5">
    <source>
        <dbReference type="ARBA" id="ARBA00023157"/>
    </source>
</evidence>
<dbReference type="CDD" id="cd00096">
    <property type="entry name" value="Ig"/>
    <property type="match status" value="1"/>
</dbReference>
<dbReference type="InterPro" id="IPR036055">
    <property type="entry name" value="LDL_receptor-like_sf"/>
</dbReference>
<dbReference type="Gene3D" id="2.10.25.10">
    <property type="entry name" value="Laminin"/>
    <property type="match status" value="1"/>
</dbReference>
<feature type="domain" description="Laminin IV type A" evidence="17">
    <location>
        <begin position="972"/>
        <end position="1174"/>
    </location>
</feature>
<reference evidence="18 19" key="1">
    <citation type="submission" date="2019-07" db="EMBL/GenBank/DDBJ databases">
        <title>Annotation for the trematode Paragonimus westermani.</title>
        <authorList>
            <person name="Choi Y.-J."/>
        </authorList>
    </citation>
    <scope>NUCLEOTIDE SEQUENCE [LARGE SCALE GENOMIC DNA]</scope>
    <source>
        <strain evidence="18">180907_Pwestermani</strain>
    </source>
</reference>
<keyword evidence="9" id="KW-0245">EGF-like domain</keyword>
<feature type="domain" description="Ig-like" evidence="16">
    <location>
        <begin position="6505"/>
        <end position="6600"/>
    </location>
</feature>
<dbReference type="CDD" id="cd00112">
    <property type="entry name" value="LDLa"/>
    <property type="match status" value="3"/>
</dbReference>
<gene>
    <name evidence="18" type="ORF">P879_00740</name>
</gene>
<feature type="compositionally biased region" description="Basic and acidic residues" evidence="12">
    <location>
        <begin position="1308"/>
        <end position="1317"/>
    </location>
</feature>
<dbReference type="PANTHER" id="PTHR11640:SF31">
    <property type="entry name" value="IRREGULAR CHIASM C-ROUGHEST PROTEIN-RELATED"/>
    <property type="match status" value="1"/>
</dbReference>
<evidence type="ECO:0000256" key="4">
    <source>
        <dbReference type="ARBA" id="ARBA00023136"/>
    </source>
</evidence>
<dbReference type="InterPro" id="IPR002172">
    <property type="entry name" value="LDrepeatLR_classA_rpt"/>
</dbReference>
<dbReference type="GO" id="GO:0050839">
    <property type="term" value="F:cell adhesion molecule binding"/>
    <property type="evidence" value="ECO:0007669"/>
    <property type="project" value="TreeGrafter"/>
</dbReference>
<dbReference type="PRINTS" id="PR00261">
    <property type="entry name" value="LDLRECEPTOR"/>
</dbReference>
<sequence>MLDFTGSSGCRLSQFSLSRQFILSAFALVSLLFTTQCEQNLGNYTYSVRSGTSNEFIQLTCPLHYAQPGDEVVYYKLNVFDQKPDLLRIVPINSDTTMESVQYPIHQWSPDLHIYCEIQRNSEGATIIASRTDFTFNALSGPTKFVHEPSQTVHLEVTLGQPLVAVCPIENPTQRPISWYRLPGYRLNGFTESVLFIQRLTASDVGTYYCAFQEDEGNERPSVAVQVIQLLAEGHSSVMRPAVISTNYLGSSRYECPRVPNALTPVVWEQPLGSIHLGHYQSSWSISHNAENRDREGPAWCHFDVFGEAAESSANEQLIRARRQPSATPLIKMYPRQSTESMLVTLSCHWIGPIEDGQTLRYRWKNSWDDQMEVADEITATLIDPQIVGLAPGEERLMTCEAEIAETGDFLGKTDIDLVVTPMRTVGILDLKETNKKVFSYESGDAAQIICDVDKQHVETGKDIVWTLNGDPLRDGVKRTDRLLTSMIIIPNMSTEDEGVYACEQQGKLRQLHLIEKSVKLELELLPESDTRWANAGENTEFRCRLYGRTDGNRLVDWTFIPTGTEEEIHVQSDVEITRPSATPSTSFLTIDSVQKYHEGQYVCRAFDLKKTATLVVKTREISVTPESVDARPGTTVRFLCELSVVPGARGGKLYWIRTDRRDLTPGKEEVIGSTGGRTLLIVKSLDWSDNGTVYMCTDGVSSVTAQLFVRDVCGPGYRACSSHECIESSKFCDGKEDCADGSDELQAKCLECGANEFTCESWNDKQPVRNCYLQYWRCDGEDDCGNNFDEVGCPPPSAVDKCNGTHYTCPTSGKLIARAFMCDSVPDCEPDGEDEHECSLPTVIEPSGDTQLFGLQSSNLTLTCVVYGRPPPAINWRFNWGGLREGVEHVVNTTVLDCNKVISHLTLINLEPHASGLYTCEAVNKGRTLAPDISVNVAKGGLCTSPMFNDAAWFEDMCHLCYCSGVTNKCQSAKGYVKSPTDKSWDIVSHPWQVRAYTPDGVVEVHEGIESIANLFRFTYGTEHPAYVESTFGLNGSLLTSYGYNLKFTLRQFGSSSNYLPGALVALHGTNKSAYWCPPSDRVLLYTLPVGYDNPISVRFNERDRWYSDLNCTQSLNHPLGRSEFMDVLRDVRRIGIRMKNYGEQVSVELQDMTLEYATRSDAPGVWVAEVEQCECPVGYEGLSCERCANGYEEDPSKPGNCRLRCACDQCDDQGSCLQCPGKRSGPRCEHCEPGFYRPPRSTLSEDCIPCEKCAQSIAHTVKECVGSTVSPDDYVCKCHPKADGKVLDPECDQCAMAKEQGVDPPPEAKCDEKPEPSPCNPAGTSEVSDTGECQCKDGYEGERCDQCSAGFFAFENRCLGCYCAGQTSNCKLAEDHYFVNVTMDNPFGYSLDVWLAQRTILSGLSQIQYTPTGQLRVERTPTEFIVRHPLIDNGIIHLAIQLEPPKSDDPTENDLPVYRNLYGGQMSFRLDSANLDANLLTQGEARVIVELESSRYGRVWTQAVFNTITQRYEVEFDENWWPGGWKLGTPEVISGHGQFQGLTRAQLLRVLATTSAIGIVTSSGQSESLRGLRLRGLAIQVAQPLVKSRLLSGDTQQPFPLAPVEICECPAPAQEGERRLSLSCEGCRDPKQRSIVRLEPFGEDLICGGCLGPDCEECPKGQFKYDVYTGERFDECQTGLKIHTNRRRIVVEVGDPVVLVCRATSYRGGIATHDWIRPNASDQSPAVVTRRVLAPSTVGLSVQPQAFNQSMHHSEAVIRLSSVRKEDTGAYTCRVTGVGSIVEQPFYLVVYDKGLISPLPAPEDDTLNQKYPLSVPRSKGTPQFVTYQMEADPSDKGVTIVRATLSKPSDLADHRLIWLSANGSRIPTEMVRADEDTGEVEVRLITPYDPLEEQTDIISGYFIGKDPVSNPYWTPMAEPEFIESDKALVTWIDILKPPAEVSIRFMEPYKIPIEVSPGKSKVRVEWRRVGGVPGVAPTVTDGDDMLGELPEGMQQERNDLLIHAAAEQHEGIYEAVVYRGKDGEELGRFNVTLRVLPLNPGGTSHLQPGEAKDLPGDIDESSDVTEAPKWDFIVQGFTPEAEHCEYPIWTLVDYQRNTSTDVTHKVHRLSPSNFRVEYPLTSGIYLRFQCQPVPRSNLTGEIKFNITSDDPRIVFQSIYDNPDSTFPTRLICMDLNPGQQSDLKISSDAMDERRLADATLSVPAINRTTPYGLPARKLELDWRRVGEFDPFNDAGDFTCFVNNTMSSGSKTLTLPSGRVPVEIPEDPFTRVYIYSPDVFVSPESTVEVREGDQLRLYCQYDSRPLGDFHGWSSDSPIIQEQMQVTNRGYSSRIATQAASLDLNEQSVQCKFGDQQKPVHIKVIPKDKPRLLAMVTSDALVGDRLIGTTGGDMELQCEVKQIGGRPSEIDRIDWFVQYANGIRRSVVKSKLAQNIELEDNGRRARFISLSTSSTGAKVFCVVRPVDALTATQAYYPSPTVDLWIRPAKIAAHIEPQHGPGVVIGDEAETISLSCVVTDTWRNRTVRDAVISWENRVIPSNTRLELGSEAKPTSHDMPWLVMRPVNSELIVGGLRKKPEWIGEFRCLAEDLHSDATAYSDWVRLEVRAGDVASRIPRLRIIPQVNPTFPFYPTSVQCVDDNQNHPSEVTWIRQGESTPPENVETQPNSATLYWKVGDVSQFDPRTHSGVYICRASNPYASTSQQYYFPQEMMPDEPIPLSEHRLQITSTVNEIFRAQEDPYTRVIQGHPFELVCTYYGHPPPPGGLRWSIERVNRTDQKITSHWMAMQGLRIKSGRQYWTQVGTAKFDETGKQMGLYQCAALNRDGGVYKLAQVRVELYKVNVKVAELADSGLIEGVEGENGVITCNAFDGYFDFILPEAVYTWEFEKRNGDRVHRNLLATTVRVDGNRVEYEGLSTAANGFRARCVAMNNTARYVSADFGFRVRRVSGEPMKRPETEPRGTRWAKGDGSEGVLLIITGMNDATGHASLSEGDDANLTCIAVDSVTNKPFTQGEFHFGWQLAGIRGEPVSTDQLAVGSVQTQSSPNGDAGYFLVENARSSSNPPQPTARILCLATRQSEAVTYVSSPIDYVVYPKDVTPDYKKERDDRDKRSKILVEVTGLDSRGMLFATEGSVKTLKCAAVDRSKGSSPVTDAEYAWEFSRLDGMPVDTTTMVVPGAGTVQLNGDEATFRGLRQTSTVRGRCVVRMPPTGDEAQESRDVYYSPYFKFDVVDENGMGYRDFAASVTPQIPSEKSDIAIVNVTGLDKLGYLTGSVGQDTMLMCTAFNVSTNEPIDEEQYDVHYGWEFQQMDGLPAISSEIASDIQSNSVNGQLQLTHLKEQSPETPTRGRCVVELLPKDVKKPLVQPAHDGKRIASPYFFINVPPKTVVVPEFVDVVRERYELTVQGLNEYGVLPLKQNARIQLDCIVRDAETDTLIDSLTGKQTVGWTLPIYPSGQIGNLGDLAEKVQSQGSKLYLDDVRGDAVDGLRGACWFYDGLAYYYSPYFPIVVPRSTTDGRVRVEVQEIGSDDDRRYTCAAYHTQTGTRLLNVSYQWVFTTKTGEPILPGYYFESMQSHENELTFQSRRVGKQLPEHLRDKGPIEGRCLVLYQPFAGDLNKPSRINVYSSNPFVLIQPHSEDPSRMLFRPDPLKKDQRVVALVDGVDRGLVTVPEDGTVTLTCQATDSETLKPLENLSYRWEIQQRDGSSVSTSGMVQEAILVEGTSGNRLTLVGVRLKAAGLRGRCIITNVTTAPAEAGVHEVGLLRPGEEIASAFFDFNVLRTSAPEDGDGTLEYAGLADFVIDGDPRQFGVVIGGLDESGRLKVQEGEDVTLEVRLKDMATGELKSVHSDPSIMHIGLETRYDNGQSAPFSALAETVKVHGKDGVINLNSMRPGSRPPTQFRVVVEREELISRPNGEAGVIVEKKRVRYASDYVDVVTLKEGEEEPPGLPGEPEVIIFPVVDGLNECGYLPIKPGVNVALTCRPNDTRISVEDLIYGWEIRHQFGQDVPVVNLLAKGVKQQGNQLYLTQLQDIGIPLIGRCVIIQTRGKCNHFSSPYFPIGPHGPGCGPSEPSVVPDIPGEPVPEKKHQVRIRIEGLDDDGQVVKEPGANVTLKCTALNATTNTPVPNSATGWEFVSDIGEHLHAGQLASRYELGVDNELRLTHVYRNPNARGRCMVTLEQKVTLSSPYFTFNIQDEETKPLEPISPSYSDKRVRVEVSGLNDRRQISITRVGDDASLRCQAIVVASSSPLHPIHGVRYGWEWRYVDEDPVSTTNVAVNLEANGERLGLRGIRAPPGTRGRNVKGRCVVHVPASQVDPSLAADQLLVYGSDYFSIDVIKKPTTLDPDIIPLPGKAEDGIRVKVIGLDENGQLTGSEKESVAVNCEVRNATTNKRLSTDGMRAEYNVLYGWEFTDVTGRSIDSSLFADRLSTDANGELRLRGLSGPRRGDLPFKIRCVAIVSKRPSSPDEPVGPVKSYVSDFFAVAVTRSDGSSTMDIGPDEIPPDITGKLITLHVGGLKPDGTLTAVPGETVELQCIATESTTGDTPDELTYGWELRRASGGLLTLGLVANQVTQDGNRLQLAKLKSLDGIEGEVLGRCLAYRGRQIYRSYYFPVKVALTPKGQEIEGDGRIVVTVDGVDPALRAANIKPDSTHNLTCVPKDTQTKEVVPNLKYGWDIRYTPSEGAPEIQGSLGPFVEMFSEHPNGRISIQTSKEVPKEGTARFRCQVFDGTRMYSSPYYGLLPDSPDLPPHKPEKPVFPKYRVVVDGLDEHDQLSGRVGDSPTLKCEVFDALSGERVEDVFYYWDIRRTDEEAVSSTELVTRTLESYANELRFDGLKPIPGSVKGRCIVTDHAMETWDASPYFYVNVVSDEVPVVPEDAKDRKPSPIGQREANATDDRVAVTVTGLDENGNFVGKIGDDAELVCNAQVKDGIQAEIISRGWSLTDQSGRPVALENLADEVSISIPEGKLNMKRLRKPSVKYLHGQCVVETVLVGTETGPDGSQLETKETLLFTSDKFGISHTEDGTPSEDIVGKDVQGKKITVNIDGLQADNVLHAETGDRRTLTCFAKDSTTGDVVPSAVYYWEFRDQVGRLIPMDDVAERVARKQNSIEFQHLRPTDRLNSNEQRFGRCVVYDTENEHFYRSPYFHLNVRRPDFESATGPDDRVEVHVKGLTSDGILVANEDEATTLECVAFDKDRNENIHASRAVYQFQFTEAVPDSTDVYGGHVARWVVQEPLETGGIKLTLEGLKSGSWHKGRCVVLLTSEDDKDPSIPVRRYSSKYFWSGVIKADERQELPEETKNKPVVIGGFTNDPLVLVKVDGVNANDTITAKPGDDILLRGYAIDVPTGKPIEGMKYSWDIRALDNQPLDSNDLAESMNTGDPDDTLIITGYRPSGEGVQVRLIATATEMVKDLEKHGRKYASPVYIFQTIEPMEEAKVPPPEPRNRYDPSVLQLEVVGLNPDGTLSRKEGEDVRLACEVVDRKTGMPIEDEFDFGWSIGTGPDGRPVALNDLAESVKIKKGQLELAGLQRTSPKSGGLRSYCTVRLRENQLLRPEDYPDKTVSLNSDSFVIHVEPPDDVPVKEPEEKDIPPFINWIPGKDPKNAVIVKVSELDQDNSVDVNPGGNLTLSCLAYDAVSLQRIVPTQTLTPVYTWELRTSPGGQLLDYGHVTNGKVSVAQPSSWEDSSRLELHGFRHTPEVGSDFVGRCTVRLKEQIFRSDYFHIEIEGSGQLEDYETAPKDYWATDDAVRVIVNGLNSDGNLVTSEGTNANLNCEARDSKTNELLPPTRVNYGWQMIEPRNDALMTPLSETGHFAGPELQLNQLYLPEWELRRFILWGWCVVEVPPGKTDEDGKPNHYRSKPFMFIVQPKELPPDAKPEEVIPREELFIKINGLTEDGRMKVNEGEDKTLECVAIETTTGRIHESSSVNYGWEWRTLDGGIADVNAIAERVHSSNNQIQIKGVKPTTSIKGRCVVIARPQDAPSSDDLDESTKLSWKVPRRYLSDFFFVDVEPLDPKTEEALKTSRPIVATDNEVQVEVDPTVDGEVQLQAGTSAKLAIVAKDKDGTLVQPLSTGYELVYLSGKVAQTGEIADEVEFIAKEGVLNLNKIRYPTRPVKLRVYAQMPPKEPVEGEVEEGERARSQLPRLYYSDYLPIQVGTPEDETRPEWTDRTIPVYDVTGEKYKVRILGLDDHGNAAGVPNEPMELTCAVTDKFDFDAELKTNAYSWQFVDGDGHPLNPGMLAEEVVIESGKKLRLIGYRSTVQQTSARGRCIINIQVPVPINATVSAEMPPTQRYVSPYFSFTVSDGLGPTTPSTEHVVTDESVTTSEEIEVVTTMIPEEPDEIKPKSFTLQLDSPTNPLYELEDNKNTILARIQRPFELNCRAVFAADAGTERSSTGEHLPRLVWYYRQPEIPGDVPIPSQLFPVQPPRMETLAITPQLNHKISIESDAYSFRDDVAEFHCNAYMESDEIAAQKIVYVQKIKEKFNVRIFDEDSRSRVYAFVGSTKKLTCYVNDINSGDRVEPESYQWEVSTGDGSGEWLRGFSERQPAEVVSGWSNNQLLLESLRLAEGTTALQTTYEFRCTVAHNATFDTTSRPFVMSVRKKPKIEHIRLDREKPTEAILDAVGTPTDSYEATQDYRLGCKPEVTGSEAVAIWQKCGDDQCTTVEDLLPTGDKLFLFANSTRFTDEGLFRCQVSLQLKDYNFKLTEYRNVLIKRKSAPAIYSSDAIVYTVNDEMSLQCTDEASSPESTVEWKFEPLGATPTERKHPILLGKTYAYGRIYIFAIARGQLIPEHSGKYTCTATNPHGTASSTIEVTVTEELQRGSRRSYRNRLRYLRKA</sequence>
<keyword evidence="6" id="KW-0325">Glycoprotein</keyword>
<dbReference type="SMART" id="SM00408">
    <property type="entry name" value="IGc2"/>
    <property type="match status" value="7"/>
</dbReference>
<evidence type="ECO:0000259" key="17">
    <source>
        <dbReference type="PROSITE" id="PS51115"/>
    </source>
</evidence>
<keyword evidence="19" id="KW-1185">Reference proteome</keyword>
<keyword evidence="8" id="KW-0393">Immunoglobulin domain</keyword>
<dbReference type="Pfam" id="PF13927">
    <property type="entry name" value="Ig_3"/>
    <property type="match status" value="1"/>
</dbReference>
<evidence type="ECO:0000259" key="14">
    <source>
        <dbReference type="PROSITE" id="PS50026"/>
    </source>
</evidence>
<feature type="disulfide bond" evidence="10">
    <location>
        <begin position="721"/>
        <end position="739"/>
    </location>
</feature>
<evidence type="ECO:0000259" key="16">
    <source>
        <dbReference type="PROSITE" id="PS50835"/>
    </source>
</evidence>
<evidence type="ECO:0000259" key="15">
    <source>
        <dbReference type="PROSITE" id="PS50050"/>
    </source>
</evidence>
<feature type="region of interest" description="Disordered" evidence="12">
    <location>
        <begin position="2042"/>
        <end position="2063"/>
    </location>
</feature>
<dbReference type="GO" id="GO:0098609">
    <property type="term" value="P:cell-cell adhesion"/>
    <property type="evidence" value="ECO:0007669"/>
    <property type="project" value="TreeGrafter"/>
</dbReference>
<dbReference type="Proteomes" id="UP000699462">
    <property type="component" value="Unassembled WGS sequence"/>
</dbReference>
<dbReference type="SMART" id="SM00192">
    <property type="entry name" value="LDLa"/>
    <property type="match status" value="3"/>
</dbReference>
<dbReference type="CDD" id="cd00055">
    <property type="entry name" value="EGF_Lam"/>
    <property type="match status" value="2"/>
</dbReference>
<dbReference type="Gene3D" id="2.170.300.10">
    <property type="entry name" value="Tie2 ligand-binding domain superfamily"/>
    <property type="match status" value="1"/>
</dbReference>
<dbReference type="SMART" id="SM00409">
    <property type="entry name" value="IG"/>
    <property type="match status" value="19"/>
</dbReference>
<dbReference type="Pfam" id="PF00057">
    <property type="entry name" value="Ldl_recept_a"/>
    <property type="match status" value="1"/>
</dbReference>
<dbReference type="Gene3D" id="2.60.40.10">
    <property type="entry name" value="Immunoglobulins"/>
    <property type="match status" value="7"/>
</dbReference>
<comment type="caution">
    <text evidence="9">Lacks conserved residue(s) required for the propagation of feature annotation.</text>
</comment>
<feature type="disulfide bond" evidence="9">
    <location>
        <begin position="1337"/>
        <end position="1346"/>
    </location>
</feature>
<dbReference type="SUPFAM" id="SSF48726">
    <property type="entry name" value="Immunoglobulin"/>
    <property type="match status" value="8"/>
</dbReference>
<dbReference type="OrthoDB" id="6284657at2759"/>
<evidence type="ECO:0000256" key="11">
    <source>
        <dbReference type="PROSITE-ProRule" id="PRU00206"/>
    </source>
</evidence>
<dbReference type="InterPro" id="IPR007110">
    <property type="entry name" value="Ig-like_dom"/>
</dbReference>
<feature type="domain" description="Ig-like" evidence="16">
    <location>
        <begin position="1696"/>
        <end position="1778"/>
    </location>
</feature>
<keyword evidence="3" id="KW-0677">Repeat</keyword>
<evidence type="ECO:0000256" key="13">
    <source>
        <dbReference type="SAM" id="SignalP"/>
    </source>
</evidence>
<evidence type="ECO:0000256" key="9">
    <source>
        <dbReference type="PROSITE-ProRule" id="PRU00076"/>
    </source>
</evidence>
<feature type="chain" id="PRO_5035906862" description="Basement membrane-specific heparan sulfate proteoglycan core protein" evidence="13">
    <location>
        <begin position="38"/>
        <end position="6841"/>
    </location>
</feature>
<dbReference type="SMART" id="SM00180">
    <property type="entry name" value="EGF_Lam"/>
    <property type="match status" value="3"/>
</dbReference>
<dbReference type="PROSITE" id="PS01209">
    <property type="entry name" value="LDLRA_1"/>
    <property type="match status" value="1"/>
</dbReference>
<dbReference type="InterPro" id="IPR003599">
    <property type="entry name" value="Ig_sub"/>
</dbReference>
<dbReference type="InterPro" id="IPR036179">
    <property type="entry name" value="Ig-like_dom_sf"/>
</dbReference>
<dbReference type="InterPro" id="IPR023415">
    <property type="entry name" value="LDLR_class-A_CS"/>
</dbReference>
<feature type="domain" description="Ig-like" evidence="16">
    <location>
        <begin position="2616"/>
        <end position="2708"/>
    </location>
</feature>
<organism evidence="18 19">
    <name type="scientific">Paragonimus westermani</name>
    <dbReference type="NCBI Taxonomy" id="34504"/>
    <lineage>
        <taxon>Eukaryota</taxon>
        <taxon>Metazoa</taxon>
        <taxon>Spiralia</taxon>
        <taxon>Lophotrochozoa</taxon>
        <taxon>Platyhelminthes</taxon>
        <taxon>Trematoda</taxon>
        <taxon>Digenea</taxon>
        <taxon>Plagiorchiida</taxon>
        <taxon>Troglotremata</taxon>
        <taxon>Troglotrematidae</taxon>
        <taxon>Paragonimus</taxon>
    </lineage>
</organism>
<dbReference type="PROSITE" id="PS50026">
    <property type="entry name" value="EGF_3"/>
    <property type="match status" value="1"/>
</dbReference>
<name>A0A8T0DHC2_9TREM</name>
<dbReference type="InterPro" id="IPR003598">
    <property type="entry name" value="Ig_sub2"/>
</dbReference>
<dbReference type="PANTHER" id="PTHR11640">
    <property type="entry name" value="NEPHRIN"/>
    <property type="match status" value="1"/>
</dbReference>
<feature type="domain" description="Ig-like" evidence="16">
    <location>
        <begin position="6722"/>
        <end position="6820"/>
    </location>
</feature>
<dbReference type="PROSITE" id="PS01248">
    <property type="entry name" value="EGF_LAM_1"/>
    <property type="match status" value="2"/>
</dbReference>
<evidence type="ECO:0000256" key="7">
    <source>
        <dbReference type="ARBA" id="ARBA00023292"/>
    </source>
</evidence>
<proteinExistence type="predicted"/>
<feature type="disulfide bond" evidence="10">
    <location>
        <begin position="714"/>
        <end position="726"/>
    </location>
</feature>
<evidence type="ECO:0000256" key="8">
    <source>
        <dbReference type="ARBA" id="ARBA00023319"/>
    </source>
</evidence>
<dbReference type="InterPro" id="IPR002049">
    <property type="entry name" value="LE_dom"/>
</dbReference>
<keyword evidence="4" id="KW-0472">Membrane</keyword>
<evidence type="ECO:0000256" key="12">
    <source>
        <dbReference type="SAM" id="MobiDB-lite"/>
    </source>
</evidence>
<comment type="caution">
    <text evidence="18">The sequence shown here is derived from an EMBL/GenBank/DDBJ whole genome shotgun (WGS) entry which is preliminary data.</text>
</comment>
<dbReference type="Pfam" id="PF00053">
    <property type="entry name" value="EGF_laminin"/>
    <property type="match status" value="2"/>
</dbReference>
<feature type="signal peptide" evidence="13">
    <location>
        <begin position="1"/>
        <end position="37"/>
    </location>
</feature>
<evidence type="ECO:0000256" key="1">
    <source>
        <dbReference type="ARBA" id="ARBA00004479"/>
    </source>
</evidence>
<evidence type="ECO:0008006" key="20">
    <source>
        <dbReference type="Google" id="ProtNLM"/>
    </source>
</evidence>
<dbReference type="InterPro" id="IPR000742">
    <property type="entry name" value="EGF"/>
</dbReference>
<evidence type="ECO:0000256" key="3">
    <source>
        <dbReference type="ARBA" id="ARBA00022737"/>
    </source>
</evidence>
<evidence type="ECO:0000256" key="6">
    <source>
        <dbReference type="ARBA" id="ARBA00023180"/>
    </source>
</evidence>
<feature type="domain" description="Ig-like" evidence="16">
    <location>
        <begin position="422"/>
        <end position="503"/>
    </location>
</feature>
<dbReference type="InterPro" id="IPR051275">
    <property type="entry name" value="Cell_adhesion_signaling"/>
</dbReference>
<feature type="repeat" description="TNFR-Cys" evidence="11">
    <location>
        <begin position="1232"/>
        <end position="1278"/>
    </location>
</feature>
<dbReference type="InterPro" id="IPR001368">
    <property type="entry name" value="TNFR/NGFR_Cys_rich_reg"/>
</dbReference>
<keyword evidence="2 13" id="KW-0732">Signal</keyword>
<comment type="subcellular location">
    <subcellularLocation>
        <location evidence="1">Membrane</location>
        <topology evidence="1">Single-pass type I membrane protein</topology>
    </subcellularLocation>
</comment>
<keyword evidence="5 9" id="KW-1015">Disulfide bond</keyword>
<dbReference type="PROSITE" id="PS50835">
    <property type="entry name" value="IG_LIKE"/>
    <property type="match status" value="10"/>
</dbReference>
<feature type="domain" description="Ig-like" evidence="16">
    <location>
        <begin position="2278"/>
        <end position="2361"/>
    </location>
</feature>
<feature type="region of interest" description="Disordered" evidence="12">
    <location>
        <begin position="1301"/>
        <end position="1326"/>
    </location>
</feature>